<feature type="region of interest" description="Disordered" evidence="1">
    <location>
        <begin position="77"/>
        <end position="114"/>
    </location>
</feature>
<organism evidence="2 3">
    <name type="scientific">Trifolium medium</name>
    <dbReference type="NCBI Taxonomy" id="97028"/>
    <lineage>
        <taxon>Eukaryota</taxon>
        <taxon>Viridiplantae</taxon>
        <taxon>Streptophyta</taxon>
        <taxon>Embryophyta</taxon>
        <taxon>Tracheophyta</taxon>
        <taxon>Spermatophyta</taxon>
        <taxon>Magnoliopsida</taxon>
        <taxon>eudicotyledons</taxon>
        <taxon>Gunneridae</taxon>
        <taxon>Pentapetalae</taxon>
        <taxon>rosids</taxon>
        <taxon>fabids</taxon>
        <taxon>Fabales</taxon>
        <taxon>Fabaceae</taxon>
        <taxon>Papilionoideae</taxon>
        <taxon>50 kb inversion clade</taxon>
        <taxon>NPAAA clade</taxon>
        <taxon>Hologalegina</taxon>
        <taxon>IRL clade</taxon>
        <taxon>Trifolieae</taxon>
        <taxon>Trifolium</taxon>
    </lineage>
</organism>
<sequence>KSKNESMPLIANATPITTVPVRTPTKERSKSVTSKKKNLSKVSKFASASIKILFGTVSDSDSSVKIKKPHTMTDLYIKPLNPNDVEPHVDASAKDSTASNVEASEKIAAETKRL</sequence>
<keyword evidence="3" id="KW-1185">Reference proteome</keyword>
<feature type="non-terminal residue" evidence="2">
    <location>
        <position position="1"/>
    </location>
</feature>
<evidence type="ECO:0000256" key="1">
    <source>
        <dbReference type="SAM" id="MobiDB-lite"/>
    </source>
</evidence>
<protein>
    <recommendedName>
        <fullName evidence="4">Envelope-like protein</fullName>
    </recommendedName>
</protein>
<proteinExistence type="predicted"/>
<dbReference type="Proteomes" id="UP000265520">
    <property type="component" value="Unassembled WGS sequence"/>
</dbReference>
<evidence type="ECO:0008006" key="4">
    <source>
        <dbReference type="Google" id="ProtNLM"/>
    </source>
</evidence>
<evidence type="ECO:0000313" key="3">
    <source>
        <dbReference type="Proteomes" id="UP000265520"/>
    </source>
</evidence>
<evidence type="ECO:0000313" key="2">
    <source>
        <dbReference type="EMBL" id="MCI28731.1"/>
    </source>
</evidence>
<dbReference type="EMBL" id="LXQA010167621">
    <property type="protein sequence ID" value="MCI28731.1"/>
    <property type="molecule type" value="Genomic_DNA"/>
</dbReference>
<comment type="caution">
    <text evidence="2">The sequence shown here is derived from an EMBL/GenBank/DDBJ whole genome shotgun (WGS) entry which is preliminary data.</text>
</comment>
<feature type="compositionally biased region" description="Basic and acidic residues" evidence="1">
    <location>
        <begin position="103"/>
        <end position="114"/>
    </location>
</feature>
<reference evidence="2 3" key="1">
    <citation type="journal article" date="2018" name="Front. Plant Sci.">
        <title>Red Clover (Trifolium pratense) and Zigzag Clover (T. medium) - A Picture of Genomic Similarities and Differences.</title>
        <authorList>
            <person name="Dluhosova J."/>
            <person name="Istvanek J."/>
            <person name="Nedelnik J."/>
            <person name="Repkova J."/>
        </authorList>
    </citation>
    <scope>NUCLEOTIDE SEQUENCE [LARGE SCALE GENOMIC DNA]</scope>
    <source>
        <strain evidence="3">cv. 10/8</strain>
        <tissue evidence="2">Leaf</tissue>
    </source>
</reference>
<dbReference type="AlphaFoldDB" id="A0A392QWK6"/>
<accession>A0A392QWK6</accession>
<name>A0A392QWK6_9FABA</name>